<proteinExistence type="predicted"/>
<organism evidence="1">
    <name type="scientific">Pantoea phage Survivor</name>
    <dbReference type="NCBI Taxonomy" id="3232176"/>
    <lineage>
        <taxon>Viruses</taxon>
        <taxon>Duplodnaviria</taxon>
        <taxon>Heunggongvirae</taxon>
        <taxon>Uroviricota</taxon>
        <taxon>Caudoviricetes</taxon>
    </lineage>
</organism>
<evidence type="ECO:0000313" key="1">
    <source>
        <dbReference type="EMBL" id="XCN28214.1"/>
    </source>
</evidence>
<reference evidence="1" key="1">
    <citation type="submission" date="2024-06" db="EMBL/GenBank/DDBJ databases">
        <authorList>
            <person name="Gannavaram S."/>
            <person name="Nemani S."/>
            <person name="Datta M."/>
            <person name="Picchiottino A."/>
            <person name="Mereddy A."/>
            <person name="Gannavaram N."/>
            <person name="Honeycutt C."/>
            <person name="Tran D."/>
            <person name="Choi K."/>
            <person name="Srinivasan K."/>
            <person name="Johnson A."/>
        </authorList>
    </citation>
    <scope>NUCLEOTIDE SEQUENCE</scope>
</reference>
<accession>A0AAU8L0F1</accession>
<dbReference type="InterPro" id="IPR024413">
    <property type="entry name" value="Phage_phiKZ_Orf92_int-head"/>
</dbReference>
<dbReference type="EMBL" id="PP885733">
    <property type="protein sequence ID" value="XCN28214.1"/>
    <property type="molecule type" value="Genomic_DNA"/>
</dbReference>
<dbReference type="Pfam" id="PF12699">
    <property type="entry name" value="phiKZ_IP"/>
    <property type="match status" value="1"/>
</dbReference>
<name>A0AAU8L0F1_9CAUD</name>
<protein>
    <submittedName>
        <fullName evidence="1">Uncharacterized protein</fullName>
    </submittedName>
</protein>
<sequence length="320" mass="35431">MNSELRDAIRNLEMVSVTIDGRESFLSDALSKIGSAIVKEGAKAVAGFAVEKTVSGLKSLNTSLIKTLGTRRMLLSNLLSRASKGENKEEITFTGTILKNYTTNGKPSGLVHGVETTVDMFKDVLQYAKDLEAYYNKELVLIQGITSLKNTQDVTEMLGKFDALKYPVPKGGDDRSAEEVTWFLPGSRAITYTTGSHKFSFSTREHETTVEDTTESFAQSEFKELIKKLNELVSIYKGVSDANDHYAEYLKKYNTVVGKASEHPSSLRGEVSASLLNDLGSRIEGNTLLFTFYTGFLAKVMIYLDDYVETLSSHLSKQFN</sequence>